<dbReference type="EMBL" id="BMAW01049865">
    <property type="protein sequence ID" value="GFS72854.1"/>
    <property type="molecule type" value="Genomic_DNA"/>
</dbReference>
<keyword evidence="2" id="KW-1185">Reference proteome</keyword>
<name>A0A8X6T133_NEPPI</name>
<evidence type="ECO:0000313" key="2">
    <source>
        <dbReference type="Proteomes" id="UP000887013"/>
    </source>
</evidence>
<dbReference type="Proteomes" id="UP000887013">
    <property type="component" value="Unassembled WGS sequence"/>
</dbReference>
<protein>
    <submittedName>
        <fullName evidence="1">Uncharacterized protein</fullName>
    </submittedName>
</protein>
<gene>
    <name evidence="1" type="ORF">NPIL_3771</name>
</gene>
<accession>A0A8X6T133</accession>
<reference evidence="1" key="1">
    <citation type="submission" date="2020-08" db="EMBL/GenBank/DDBJ databases">
        <title>Multicomponent nature underlies the extraordinary mechanical properties of spider dragline silk.</title>
        <authorList>
            <person name="Kono N."/>
            <person name="Nakamura H."/>
            <person name="Mori M."/>
            <person name="Yoshida Y."/>
            <person name="Ohtoshi R."/>
            <person name="Malay A.D."/>
            <person name="Moran D.A.P."/>
            <person name="Tomita M."/>
            <person name="Numata K."/>
            <person name="Arakawa K."/>
        </authorList>
    </citation>
    <scope>NUCLEOTIDE SEQUENCE</scope>
</reference>
<proteinExistence type="predicted"/>
<organism evidence="1 2">
    <name type="scientific">Nephila pilipes</name>
    <name type="common">Giant wood spider</name>
    <name type="synonym">Nephila maculata</name>
    <dbReference type="NCBI Taxonomy" id="299642"/>
    <lineage>
        <taxon>Eukaryota</taxon>
        <taxon>Metazoa</taxon>
        <taxon>Ecdysozoa</taxon>
        <taxon>Arthropoda</taxon>
        <taxon>Chelicerata</taxon>
        <taxon>Arachnida</taxon>
        <taxon>Araneae</taxon>
        <taxon>Araneomorphae</taxon>
        <taxon>Entelegynae</taxon>
        <taxon>Araneoidea</taxon>
        <taxon>Nephilidae</taxon>
        <taxon>Nephila</taxon>
    </lineage>
</organism>
<dbReference type="AlphaFoldDB" id="A0A8X6T133"/>
<sequence length="148" mass="17541">MYQSYKQFPSRLIHLKPQYPLIVLSSVLNRNIVRIIRICAFLPTRNESVDSNSIQFWNRLTLRRRLSCYLVAEDLLKKVVKVLEKVILGRRPSVVEDLLLQKGVKVLEKILFGLRPSVVEDLLLQKVVKLLEKVIFGRREVWWMSWIR</sequence>
<comment type="caution">
    <text evidence="1">The sequence shown here is derived from an EMBL/GenBank/DDBJ whole genome shotgun (WGS) entry which is preliminary data.</text>
</comment>
<evidence type="ECO:0000313" key="1">
    <source>
        <dbReference type="EMBL" id="GFS72854.1"/>
    </source>
</evidence>